<organism evidence="1 2">
    <name type="scientific">Lactobacillus helveticus</name>
    <name type="common">Lactobacillus suntoryeus</name>
    <dbReference type="NCBI Taxonomy" id="1587"/>
    <lineage>
        <taxon>Bacteria</taxon>
        <taxon>Bacillati</taxon>
        <taxon>Bacillota</taxon>
        <taxon>Bacilli</taxon>
        <taxon>Lactobacillales</taxon>
        <taxon>Lactobacillaceae</taxon>
        <taxon>Lactobacillus</taxon>
    </lineage>
</organism>
<protein>
    <submittedName>
        <fullName evidence="1">Uncharacterized protein</fullName>
    </submittedName>
</protein>
<evidence type="ECO:0000313" key="1">
    <source>
        <dbReference type="EMBL" id="MPW14159.1"/>
    </source>
</evidence>
<comment type="caution">
    <text evidence="1">The sequence shown here is derived from an EMBL/GenBank/DDBJ whole genome shotgun (WGS) entry which is preliminary data.</text>
</comment>
<gene>
    <name evidence="1" type="ORF">GDZ32_03880</name>
</gene>
<sequence>MNSKNKKVAQALLDGRIDIQEIDDRLFAVMLLSMTGGLKLNKQKLDEKEKLRLSSYLVSEVFGLMGNSPGVFDCRLHDMNYLVRISARSRKAQ</sequence>
<accession>A0A6A7K0T7</accession>
<proteinExistence type="predicted"/>
<reference evidence="1 2" key="1">
    <citation type="submission" date="2019-10" db="EMBL/GenBank/DDBJ databases">
        <title>Draft genome sequences of Lactobacillus strains.</title>
        <authorList>
            <person name="Cho G.-S."/>
            <person name="Fagbemigun O."/>
            <person name="Brinks E."/>
            <person name="Franz C.M.A.P."/>
        </authorList>
    </citation>
    <scope>NUCLEOTIDE SEQUENCE [LARGE SCALE GENOMIC DNA]</scope>
    <source>
        <strain evidence="1 2">313</strain>
    </source>
</reference>
<dbReference type="EMBL" id="WHOE01000023">
    <property type="protein sequence ID" value="MPW14159.1"/>
    <property type="molecule type" value="Genomic_DNA"/>
</dbReference>
<name>A0A6A7K0T7_LACHE</name>
<dbReference type="AlphaFoldDB" id="A0A6A7K0T7"/>
<evidence type="ECO:0000313" key="2">
    <source>
        <dbReference type="Proteomes" id="UP000430466"/>
    </source>
</evidence>
<dbReference type="Proteomes" id="UP000430466">
    <property type="component" value="Unassembled WGS sequence"/>
</dbReference>
<dbReference type="RefSeq" id="WP_152723707.1">
    <property type="nucleotide sequence ID" value="NZ_JAFIWI010000084.1"/>
</dbReference>